<name>F7XDN3_SINMM</name>
<evidence type="ECO:0000313" key="2">
    <source>
        <dbReference type="Proteomes" id="UP000009045"/>
    </source>
</evidence>
<sequence>MDVALDVDVARAVRRTILTNLLWRSAPISSVAAAVLFPQPILPAANGSPRHSIRGHRRTRLQ</sequence>
<keyword evidence="1" id="KW-0614">Plasmid</keyword>
<dbReference type="KEGG" id="smx:SM11_pC0585"/>
<evidence type="ECO:0000313" key="1">
    <source>
        <dbReference type="EMBL" id="AEH81658.1"/>
    </source>
</evidence>
<reference evidence="1 2" key="1">
    <citation type="journal article" date="2011" name="J. Biotechnol.">
        <title>The complete genome sequence of the dominant Sinorhizobium meliloti field isolate SM11 extends the S. meliloti pan-genome.</title>
        <authorList>
            <person name="Schneiker-Bekel S."/>
            <person name="Wibberg D."/>
            <person name="Bekel T."/>
            <person name="Blom J."/>
            <person name="Linke B."/>
            <person name="Neuweger H."/>
            <person name="Stiens M."/>
            <person name="Vorholter F.J."/>
            <person name="Weidner S."/>
            <person name="Goesmann A."/>
            <person name="Puhler A."/>
            <person name="Schluter A."/>
        </authorList>
    </citation>
    <scope>NUCLEOTIDE SEQUENCE [LARGE SCALE GENOMIC DNA]</scope>
    <source>
        <strain evidence="1 2">SM11</strain>
        <plasmid evidence="2">pSmeSM11c</plasmid>
    </source>
</reference>
<geneLocation type="plasmid" evidence="1 2">
    <name>pSmeSM11c</name>
</geneLocation>
<dbReference type="Proteomes" id="UP000009045">
    <property type="component" value="Plasmid pSmeSM11c"/>
</dbReference>
<gene>
    <name evidence="1" type="ordered locus">SM11_pC0585</name>
</gene>
<proteinExistence type="predicted"/>
<dbReference type="AlphaFoldDB" id="F7XDN3"/>
<protein>
    <submittedName>
        <fullName evidence="1">Uncharacterized protein</fullName>
    </submittedName>
</protein>
<organism evidence="1 2">
    <name type="scientific">Sinorhizobium meliloti (strain SM11)</name>
    <dbReference type="NCBI Taxonomy" id="707241"/>
    <lineage>
        <taxon>Bacteria</taxon>
        <taxon>Pseudomonadati</taxon>
        <taxon>Pseudomonadota</taxon>
        <taxon>Alphaproteobacteria</taxon>
        <taxon>Hyphomicrobiales</taxon>
        <taxon>Rhizobiaceae</taxon>
        <taxon>Sinorhizobium/Ensifer group</taxon>
        <taxon>Sinorhizobium</taxon>
    </lineage>
</organism>
<dbReference type="EMBL" id="CP001831">
    <property type="protein sequence ID" value="AEH81658.1"/>
    <property type="molecule type" value="Genomic_DNA"/>
</dbReference>
<dbReference type="HOGENOM" id="CLU_2901851_0_0_5"/>
<accession>F7XDN3</accession>
<dbReference type="PATRIC" id="fig|707241.3.peg.4556"/>